<evidence type="ECO:0000256" key="1">
    <source>
        <dbReference type="ARBA" id="ARBA00022485"/>
    </source>
</evidence>
<dbReference type="InterPro" id="IPR017900">
    <property type="entry name" value="4Fe4S_Fe_S_CS"/>
</dbReference>
<protein>
    <submittedName>
        <fullName evidence="7">Ferredoxin</fullName>
    </submittedName>
</protein>
<gene>
    <name evidence="7" type="ORF">VITFI_CDS1669</name>
</gene>
<keyword evidence="1" id="KW-0004">4Fe-4S</keyword>
<dbReference type="PANTHER" id="PTHR32479">
    <property type="entry name" value="GLYCOLATE OXIDASE IRON-SULFUR SUBUNIT"/>
    <property type="match status" value="1"/>
</dbReference>
<evidence type="ECO:0000256" key="2">
    <source>
        <dbReference type="ARBA" id="ARBA00022723"/>
    </source>
</evidence>
<dbReference type="GO" id="GO:0051539">
    <property type="term" value="F:4 iron, 4 sulfur cluster binding"/>
    <property type="evidence" value="ECO:0007669"/>
    <property type="project" value="UniProtKB-KW"/>
</dbReference>
<evidence type="ECO:0000256" key="4">
    <source>
        <dbReference type="ARBA" id="ARBA00023004"/>
    </source>
</evidence>
<dbReference type="GO" id="GO:0016491">
    <property type="term" value="F:oxidoreductase activity"/>
    <property type="evidence" value="ECO:0007669"/>
    <property type="project" value="UniProtKB-ARBA"/>
</dbReference>
<dbReference type="RefSeq" id="WP_198301368.1">
    <property type="nucleotide sequence ID" value="NZ_CP022423.1"/>
</dbReference>
<dbReference type="GO" id="GO:0046872">
    <property type="term" value="F:metal ion binding"/>
    <property type="evidence" value="ECO:0007669"/>
    <property type="project" value="UniProtKB-KW"/>
</dbReference>
<keyword evidence="8" id="KW-1185">Reference proteome</keyword>
<keyword evidence="5" id="KW-0411">Iron-sulfur</keyword>
<evidence type="ECO:0000313" key="8">
    <source>
        <dbReference type="Proteomes" id="UP000199729"/>
    </source>
</evidence>
<dbReference type="PANTHER" id="PTHR32479:SF19">
    <property type="entry name" value="ANAEROBIC GLYCEROL-3-PHOSPHATE DEHYDROGENASE SUBUNIT C"/>
    <property type="match status" value="1"/>
</dbReference>
<accession>A0A221KF23</accession>
<proteinExistence type="predicted"/>
<dbReference type="AlphaFoldDB" id="A0A221KF23"/>
<reference evidence="7 8" key="1">
    <citation type="submission" date="2017-07" db="EMBL/GenBank/DDBJ databases">
        <title>Complete Genome Sequence of the cosmetic ferment Vitreoscilla filiformis (ATCC15551).</title>
        <authorList>
            <person name="Contreras S."/>
            <person name="Sagory-Zalkind P."/>
            <person name="Blanquart H."/>
            <person name="Iltis A."/>
            <person name="Morand S.C."/>
        </authorList>
    </citation>
    <scope>NUCLEOTIDE SEQUENCE [LARGE SCALE GENOMIC DNA]</scope>
    <source>
        <strain evidence="7 8">ATCC 15551</strain>
    </source>
</reference>
<keyword evidence="3" id="KW-0677">Repeat</keyword>
<feature type="domain" description="4Fe-4S ferredoxin-type" evidence="6">
    <location>
        <begin position="11"/>
        <end position="36"/>
    </location>
</feature>
<keyword evidence="4" id="KW-0408">Iron</keyword>
<organism evidence="7 8">
    <name type="scientific">Vitreoscilla filiformis</name>
    <dbReference type="NCBI Taxonomy" id="63"/>
    <lineage>
        <taxon>Bacteria</taxon>
        <taxon>Pseudomonadati</taxon>
        <taxon>Pseudomonadota</taxon>
        <taxon>Betaproteobacteria</taxon>
        <taxon>Neisseriales</taxon>
        <taxon>Neisseriaceae</taxon>
        <taxon>Vitreoscilla</taxon>
    </lineage>
</organism>
<dbReference type="KEGG" id="vff:VITFI_CDS1669"/>
<name>A0A221KF23_VITFI</name>
<evidence type="ECO:0000313" key="7">
    <source>
        <dbReference type="EMBL" id="ASM77447.1"/>
    </source>
</evidence>
<evidence type="ECO:0000256" key="5">
    <source>
        <dbReference type="ARBA" id="ARBA00023014"/>
    </source>
</evidence>
<evidence type="ECO:0000259" key="6">
    <source>
        <dbReference type="PROSITE" id="PS51379"/>
    </source>
</evidence>
<dbReference type="PROSITE" id="PS00198">
    <property type="entry name" value="4FE4S_FER_1"/>
    <property type="match status" value="1"/>
</dbReference>
<keyword evidence="2" id="KW-0479">Metal-binding</keyword>
<dbReference type="PROSITE" id="PS51379">
    <property type="entry name" value="4FE4S_FER_2"/>
    <property type="match status" value="1"/>
</dbReference>
<sequence>MNGELGPQPFTHPDVDAAMDLCLACKGCKRECPNGVDMALLRTEVLAQRWRVQPMPARERLIAHLPHWLPHLRRLRGLLAWRQPGNWLARWMEHRHGLAAARSLPTPAPRAFLDDWAPPPPVCDPPPRREVVLLADTFSNHLDPDTAHAAVRLLRTLGCTVHVLTLPPGERALCCGRSALSVGDVDSARAEARRLLAALAPWQARGVPVLGLEPSCLLMLRDEYQALHLGEPAARAAKQAWLLEEYLAREFKPADLPAFQALNREVLVHGHCHQKAFGAMKALRKVLGWVPQLRVSFIESSCCGMAGAFGYEAEHHALSMQMAEAALLPAVRAAAPDAWLVANGTSCRHQIADGAQREARHFVHVLCAALPARATV</sequence>
<dbReference type="EMBL" id="CP022423">
    <property type="protein sequence ID" value="ASM77447.1"/>
    <property type="molecule type" value="Genomic_DNA"/>
</dbReference>
<dbReference type="InterPro" id="IPR004017">
    <property type="entry name" value="Cys_rich_dom"/>
</dbReference>
<evidence type="ECO:0000256" key="3">
    <source>
        <dbReference type="ARBA" id="ARBA00022737"/>
    </source>
</evidence>
<dbReference type="InterPro" id="IPR017896">
    <property type="entry name" value="4Fe4S_Fe-S-bd"/>
</dbReference>
<dbReference type="Proteomes" id="UP000199729">
    <property type="component" value="Chromosome"/>
</dbReference>
<dbReference type="Pfam" id="PF02754">
    <property type="entry name" value="CCG"/>
    <property type="match status" value="1"/>
</dbReference>